<dbReference type="PANTHER" id="PTHR35864:SF1">
    <property type="entry name" value="ZINC METALLOPROTEASE YWHC-RELATED"/>
    <property type="match status" value="1"/>
</dbReference>
<dbReference type="GO" id="GO:0005886">
    <property type="term" value="C:plasma membrane"/>
    <property type="evidence" value="ECO:0007669"/>
    <property type="project" value="UniProtKB-SubCell"/>
</dbReference>
<protein>
    <submittedName>
        <fullName evidence="15">Site-2 protease family protein</fullName>
    </submittedName>
</protein>
<sequence>MTIFSYLNSPAEMLIMIGIRLLIVFTILPVHEYAHAFAAKKMGDNTALMAGRLTLNPIAHVDLFGALFLVLFGFGWAKPVPINPRNFRNYKKGIAITAVAGPLANLICAALGIFVFNVLLYVPISRSLVDVFFYIVIAVEYFAMINISLAVFNMIPITPLDGSRLLSTVVSYKVNYFMSKYQQYIYLGFLLLLLTGVLQRPMTWIINLVYSGINLLFFWVEPLMRAIFY</sequence>
<evidence type="ECO:0000256" key="2">
    <source>
        <dbReference type="ARBA" id="ARBA00004651"/>
    </source>
</evidence>
<dbReference type="InterPro" id="IPR044537">
    <property type="entry name" value="Rip2-like"/>
</dbReference>
<evidence type="ECO:0000256" key="6">
    <source>
        <dbReference type="ARBA" id="ARBA00022692"/>
    </source>
</evidence>
<evidence type="ECO:0000256" key="5">
    <source>
        <dbReference type="ARBA" id="ARBA00022670"/>
    </source>
</evidence>
<evidence type="ECO:0000313" key="16">
    <source>
        <dbReference type="Proteomes" id="UP000823982"/>
    </source>
</evidence>
<keyword evidence="4" id="KW-1003">Cell membrane</keyword>
<keyword evidence="9" id="KW-0862">Zinc</keyword>
<dbReference type="InterPro" id="IPR052348">
    <property type="entry name" value="Metallopeptidase_M50B"/>
</dbReference>
<feature type="transmembrane region" description="Helical" evidence="13">
    <location>
        <begin position="94"/>
        <end position="119"/>
    </location>
</feature>
<feature type="transmembrane region" description="Helical" evidence="13">
    <location>
        <begin position="55"/>
        <end position="74"/>
    </location>
</feature>
<keyword evidence="6 13" id="KW-0812">Transmembrane</keyword>
<evidence type="ECO:0000256" key="9">
    <source>
        <dbReference type="ARBA" id="ARBA00022833"/>
    </source>
</evidence>
<feature type="transmembrane region" description="Helical" evidence="13">
    <location>
        <begin position="205"/>
        <end position="228"/>
    </location>
</feature>
<name>A0A9D1EN98_9FIRM</name>
<dbReference type="AlphaFoldDB" id="A0A9D1EN98"/>
<comment type="caution">
    <text evidence="15">The sequence shown here is derived from an EMBL/GenBank/DDBJ whole genome shotgun (WGS) entry which is preliminary data.</text>
</comment>
<comment type="similarity">
    <text evidence="3">Belongs to the peptidase M50B family.</text>
</comment>
<reference evidence="15" key="1">
    <citation type="submission" date="2020-10" db="EMBL/GenBank/DDBJ databases">
        <authorList>
            <person name="Gilroy R."/>
        </authorList>
    </citation>
    <scope>NUCLEOTIDE SEQUENCE</scope>
    <source>
        <strain evidence="15">CHK157-1446</strain>
    </source>
</reference>
<dbReference type="Proteomes" id="UP000823982">
    <property type="component" value="Unassembled WGS sequence"/>
</dbReference>
<dbReference type="GO" id="GO:0046872">
    <property type="term" value="F:metal ion binding"/>
    <property type="evidence" value="ECO:0007669"/>
    <property type="project" value="UniProtKB-KW"/>
</dbReference>
<evidence type="ECO:0000256" key="8">
    <source>
        <dbReference type="ARBA" id="ARBA00022801"/>
    </source>
</evidence>
<dbReference type="PANTHER" id="PTHR35864">
    <property type="entry name" value="ZINC METALLOPROTEASE MJ0611-RELATED"/>
    <property type="match status" value="1"/>
</dbReference>
<proteinExistence type="inferred from homology"/>
<keyword evidence="12 13" id="KW-0472">Membrane</keyword>
<evidence type="ECO:0000256" key="12">
    <source>
        <dbReference type="ARBA" id="ARBA00023136"/>
    </source>
</evidence>
<keyword evidence="5 15" id="KW-0645">Protease</keyword>
<keyword evidence="8" id="KW-0378">Hydrolase</keyword>
<dbReference type="CDD" id="cd06158">
    <property type="entry name" value="S2P-M50_like_1"/>
    <property type="match status" value="1"/>
</dbReference>
<evidence type="ECO:0000259" key="14">
    <source>
        <dbReference type="Pfam" id="PF02163"/>
    </source>
</evidence>
<reference evidence="15" key="2">
    <citation type="journal article" date="2021" name="PeerJ">
        <title>Extensive microbial diversity within the chicken gut microbiome revealed by metagenomics and culture.</title>
        <authorList>
            <person name="Gilroy R."/>
            <person name="Ravi A."/>
            <person name="Getino M."/>
            <person name="Pursley I."/>
            <person name="Horton D.L."/>
            <person name="Alikhan N.F."/>
            <person name="Baker D."/>
            <person name="Gharbi K."/>
            <person name="Hall N."/>
            <person name="Watson M."/>
            <person name="Adriaenssens E.M."/>
            <person name="Foster-Nyarko E."/>
            <person name="Jarju S."/>
            <person name="Secka A."/>
            <person name="Antonio M."/>
            <person name="Oren A."/>
            <person name="Chaudhuri R.R."/>
            <person name="La Ragione R."/>
            <person name="Hildebrand F."/>
            <person name="Pallen M.J."/>
        </authorList>
    </citation>
    <scope>NUCLEOTIDE SEQUENCE</scope>
    <source>
        <strain evidence="15">CHK157-1446</strain>
    </source>
</reference>
<evidence type="ECO:0000256" key="13">
    <source>
        <dbReference type="SAM" id="Phobius"/>
    </source>
</evidence>
<evidence type="ECO:0000256" key="3">
    <source>
        <dbReference type="ARBA" id="ARBA00007931"/>
    </source>
</evidence>
<gene>
    <name evidence="15" type="ORF">IAD01_01530</name>
</gene>
<organism evidence="15 16">
    <name type="scientific">Candidatus Faeciplasma gallinarum</name>
    <dbReference type="NCBI Taxonomy" id="2840799"/>
    <lineage>
        <taxon>Bacteria</taxon>
        <taxon>Bacillati</taxon>
        <taxon>Bacillota</taxon>
        <taxon>Clostridia</taxon>
        <taxon>Eubacteriales</taxon>
        <taxon>Oscillospiraceae</taxon>
        <taxon>Oscillospiraceae incertae sedis</taxon>
        <taxon>Candidatus Faeciplasma</taxon>
    </lineage>
</organism>
<evidence type="ECO:0000256" key="1">
    <source>
        <dbReference type="ARBA" id="ARBA00001947"/>
    </source>
</evidence>
<keyword evidence="7" id="KW-0479">Metal-binding</keyword>
<feature type="transmembrane region" description="Helical" evidence="13">
    <location>
        <begin position="131"/>
        <end position="155"/>
    </location>
</feature>
<comment type="cofactor">
    <cofactor evidence="1">
        <name>Zn(2+)</name>
        <dbReference type="ChEBI" id="CHEBI:29105"/>
    </cofactor>
</comment>
<accession>A0A9D1EN98</accession>
<keyword evidence="11" id="KW-0482">Metalloprotease</keyword>
<evidence type="ECO:0000256" key="11">
    <source>
        <dbReference type="ARBA" id="ARBA00023049"/>
    </source>
</evidence>
<evidence type="ECO:0000256" key="4">
    <source>
        <dbReference type="ARBA" id="ARBA00022475"/>
    </source>
</evidence>
<dbReference type="EMBL" id="DVIR01000011">
    <property type="protein sequence ID" value="HIS24067.1"/>
    <property type="molecule type" value="Genomic_DNA"/>
</dbReference>
<dbReference type="Pfam" id="PF02163">
    <property type="entry name" value="Peptidase_M50"/>
    <property type="match status" value="1"/>
</dbReference>
<feature type="transmembrane region" description="Helical" evidence="13">
    <location>
        <begin position="13"/>
        <end position="34"/>
    </location>
</feature>
<evidence type="ECO:0000313" key="15">
    <source>
        <dbReference type="EMBL" id="HIS24067.1"/>
    </source>
</evidence>
<evidence type="ECO:0000256" key="10">
    <source>
        <dbReference type="ARBA" id="ARBA00022989"/>
    </source>
</evidence>
<feature type="domain" description="Peptidase M50" evidence="14">
    <location>
        <begin position="139"/>
        <end position="193"/>
    </location>
</feature>
<dbReference type="InterPro" id="IPR008915">
    <property type="entry name" value="Peptidase_M50"/>
</dbReference>
<dbReference type="GO" id="GO:0008237">
    <property type="term" value="F:metallopeptidase activity"/>
    <property type="evidence" value="ECO:0007669"/>
    <property type="project" value="UniProtKB-KW"/>
</dbReference>
<dbReference type="GO" id="GO:0006508">
    <property type="term" value="P:proteolysis"/>
    <property type="evidence" value="ECO:0007669"/>
    <property type="project" value="UniProtKB-KW"/>
</dbReference>
<evidence type="ECO:0000256" key="7">
    <source>
        <dbReference type="ARBA" id="ARBA00022723"/>
    </source>
</evidence>
<feature type="transmembrane region" description="Helical" evidence="13">
    <location>
        <begin position="181"/>
        <end position="198"/>
    </location>
</feature>
<keyword evidence="10 13" id="KW-1133">Transmembrane helix</keyword>
<comment type="subcellular location">
    <subcellularLocation>
        <location evidence="2">Cell membrane</location>
        <topology evidence="2">Multi-pass membrane protein</topology>
    </subcellularLocation>
</comment>